<dbReference type="EMBL" id="CP001103">
    <property type="protein sequence ID" value="AGV54145.1"/>
    <property type="molecule type" value="Genomic_DNA"/>
</dbReference>
<sequence>MLITLLLLLRTRYFYRKKLDQAVCFMLFLCAIPIRGLPRVACRGKAITPNKQHFIFIMPKEYGIVSQRYHIKQSATGL</sequence>
<keyword evidence="2" id="KW-1185">Reference proteome</keyword>
<reference evidence="1 2" key="1">
    <citation type="journal article" date="2008" name="ISME J.">
        <title>Comparative genomics of two ecotypes of the marine planktonic copiotroph Alteromonas macleodii suggests alternative lifestyles associated with different kinds of particulate organic matter.</title>
        <authorList>
            <person name="Ivars-Martinez E."/>
            <person name="Martin-Cuadrado A.B."/>
            <person name="D'Auria G."/>
            <person name="Mira A."/>
            <person name="Ferriera S."/>
            <person name="Johnson J."/>
            <person name="Friedman R."/>
            <person name="Rodriguez-Valera F."/>
        </authorList>
    </citation>
    <scope>NUCLEOTIDE SEQUENCE [LARGE SCALE GENOMIC DNA]</scope>
    <source>
        <strain evidence="2">DSM 17117 / CIP 110805 / LMG 28347 / Deep ecotype</strain>
    </source>
</reference>
<reference evidence="1 2" key="2">
    <citation type="journal article" date="2015" name="Antonie Van Leeuwenhoek">
        <title>Ecophysiological diversity of a novel member of the genus Alteromonas, and description of Alteromonas mediterranea sp. nov.</title>
        <authorList>
            <person name="Ivanova E.P."/>
            <person name="Lopez-Perez M."/>
            <person name="Zabalos M."/>
            <person name="Nguyen S.H."/>
            <person name="Webb H.K."/>
            <person name="Ryan J."/>
            <person name="Lagutin K."/>
            <person name="Vyssotski M."/>
            <person name="Crawford R.J."/>
            <person name="Rodriguez-Valera F."/>
        </authorList>
    </citation>
    <scope>NUCLEOTIDE SEQUENCE [LARGE SCALE GENOMIC DNA]</scope>
    <source>
        <strain evidence="2">DSM 17117 / CIP 110805 / LMG 28347 / Deep ecotype</strain>
    </source>
</reference>
<dbReference type="KEGG" id="amc:MADE_000001023695"/>
<name>T2DMI2_ALTMD</name>
<gene>
    <name evidence="1" type="ORF">MADE_000001023695</name>
</gene>
<dbReference type="Proteomes" id="UP000001870">
    <property type="component" value="Chromosome"/>
</dbReference>
<dbReference type="AlphaFoldDB" id="T2DMI2"/>
<dbReference type="HOGENOM" id="CLU_2614185_0_0_6"/>
<evidence type="ECO:0000313" key="2">
    <source>
        <dbReference type="Proteomes" id="UP000001870"/>
    </source>
</evidence>
<organism evidence="1 2">
    <name type="scientific">Alteromonas mediterranea (strain DSM 17117 / CIP 110805 / LMG 28347 / Deep ecotype)</name>
    <dbReference type="NCBI Taxonomy" id="1774373"/>
    <lineage>
        <taxon>Bacteria</taxon>
        <taxon>Pseudomonadati</taxon>
        <taxon>Pseudomonadota</taxon>
        <taxon>Gammaproteobacteria</taxon>
        <taxon>Alteromonadales</taxon>
        <taxon>Alteromonadaceae</taxon>
        <taxon>Alteromonas/Salinimonas group</taxon>
        <taxon>Alteromonas</taxon>
    </lineage>
</organism>
<accession>T2DMI2</accession>
<evidence type="ECO:0000313" key="1">
    <source>
        <dbReference type="EMBL" id="AGV54145.1"/>
    </source>
</evidence>
<protein>
    <submittedName>
        <fullName evidence="1">Uncharacterized protein</fullName>
    </submittedName>
</protein>
<proteinExistence type="predicted"/>